<protein>
    <submittedName>
        <fullName evidence="1">Uncharacterized protein</fullName>
    </submittedName>
</protein>
<sequence>MYGETLIVGFDYVKITKNNNQKYLKSFVYLRIFMESETLIAGLCRKKYGNIQLKVTKGSKRLVKTVTVDMSCEDSGHIKQDPWMEIGSLIVGMNCEITRKIKTDSTWISSTLPGKLKLDRWTRI</sequence>
<organism evidence="1 2">
    <name type="scientific">Phycomyces blakesleeanus (strain ATCC 8743b / DSM 1359 / FGSC 10004 / NBRC 33097 / NRRL 1555)</name>
    <dbReference type="NCBI Taxonomy" id="763407"/>
    <lineage>
        <taxon>Eukaryota</taxon>
        <taxon>Fungi</taxon>
        <taxon>Fungi incertae sedis</taxon>
        <taxon>Mucoromycota</taxon>
        <taxon>Mucoromycotina</taxon>
        <taxon>Mucoromycetes</taxon>
        <taxon>Mucorales</taxon>
        <taxon>Phycomycetaceae</taxon>
        <taxon>Phycomyces</taxon>
    </lineage>
</organism>
<evidence type="ECO:0000313" key="1">
    <source>
        <dbReference type="EMBL" id="OAD78421.1"/>
    </source>
</evidence>
<evidence type="ECO:0000313" key="2">
    <source>
        <dbReference type="Proteomes" id="UP000077315"/>
    </source>
</evidence>
<dbReference type="Proteomes" id="UP000077315">
    <property type="component" value="Unassembled WGS sequence"/>
</dbReference>
<proteinExistence type="predicted"/>
<dbReference type="EMBL" id="KV440973">
    <property type="protein sequence ID" value="OAD78421.1"/>
    <property type="molecule type" value="Genomic_DNA"/>
</dbReference>
<dbReference type="AlphaFoldDB" id="A0A163B5T1"/>
<accession>A0A163B5T1</accession>
<dbReference type="InParanoid" id="A0A163B5T1"/>
<dbReference type="RefSeq" id="XP_018296461.1">
    <property type="nucleotide sequence ID" value="XM_018434816.1"/>
</dbReference>
<reference evidence="2" key="1">
    <citation type="submission" date="2015-06" db="EMBL/GenBank/DDBJ databases">
        <title>Expansion of signal transduction pathways in fungi by whole-genome duplication.</title>
        <authorList>
            <consortium name="DOE Joint Genome Institute"/>
            <person name="Corrochano L.M."/>
            <person name="Kuo A."/>
            <person name="Marcet-Houben M."/>
            <person name="Polaino S."/>
            <person name="Salamov A."/>
            <person name="Villalobos J.M."/>
            <person name="Alvarez M.I."/>
            <person name="Avalos J."/>
            <person name="Benito E.P."/>
            <person name="Benoit I."/>
            <person name="Burger G."/>
            <person name="Camino L.P."/>
            <person name="Canovas D."/>
            <person name="Cerda-Olmedo E."/>
            <person name="Cheng J.-F."/>
            <person name="Dominguez A."/>
            <person name="Elias M."/>
            <person name="Eslava A.P."/>
            <person name="Glaser F."/>
            <person name="Grimwood J."/>
            <person name="Gutierrez G."/>
            <person name="Heitman J."/>
            <person name="Henrissat B."/>
            <person name="Iturriaga E.A."/>
            <person name="Lang B.F."/>
            <person name="Lavin J.L."/>
            <person name="Lee S."/>
            <person name="Li W."/>
            <person name="Lindquist E."/>
            <person name="Lopez-Garcia S."/>
            <person name="Luque E.M."/>
            <person name="Marcos A.T."/>
            <person name="Martin J."/>
            <person name="McCluskey K."/>
            <person name="Medina H.R."/>
            <person name="Miralles-Duran A."/>
            <person name="Miyazaki A."/>
            <person name="Munoz-Torres E."/>
            <person name="Oguiza J.A."/>
            <person name="Ohm R."/>
            <person name="Olmedo M."/>
            <person name="Orejas M."/>
            <person name="Ortiz-Castellanos L."/>
            <person name="Pisabarro A.G."/>
            <person name="Rodriguez-Romero J."/>
            <person name="Ruiz-Herrera J."/>
            <person name="Ruiz-Vazquez R."/>
            <person name="Sanz C."/>
            <person name="Schackwitz W."/>
            <person name="Schmutz J."/>
            <person name="Shahriari M."/>
            <person name="Shelest E."/>
            <person name="Silva-Franco F."/>
            <person name="Soanes D."/>
            <person name="Syed K."/>
            <person name="Tagua V.G."/>
            <person name="Talbot N.J."/>
            <person name="Thon M."/>
            <person name="De vries R.P."/>
            <person name="Wiebenga A."/>
            <person name="Yadav J.S."/>
            <person name="Braun E.L."/>
            <person name="Baker S."/>
            <person name="Garre V."/>
            <person name="Horwitz B."/>
            <person name="Torres-Martinez S."/>
            <person name="Idnurm A."/>
            <person name="Herrera-Estrella A."/>
            <person name="Gabaldon T."/>
            <person name="Grigoriev I.V."/>
        </authorList>
    </citation>
    <scope>NUCLEOTIDE SEQUENCE [LARGE SCALE GENOMIC DNA]</scope>
    <source>
        <strain evidence="2">NRRL 1555(-)</strain>
    </source>
</reference>
<name>A0A163B5T1_PHYB8</name>
<keyword evidence="2" id="KW-1185">Reference proteome</keyword>
<dbReference type="GeneID" id="28995722"/>
<dbReference type="VEuPathDB" id="FungiDB:PHYBLDRAFT_163534"/>
<gene>
    <name evidence="1" type="ORF">PHYBLDRAFT_163534</name>
</gene>